<dbReference type="Proteomes" id="UP000641803">
    <property type="component" value="Unassembled WGS sequence"/>
</dbReference>
<dbReference type="NCBIfam" id="TIGR00168">
    <property type="entry name" value="infC"/>
    <property type="match status" value="1"/>
</dbReference>
<comment type="function">
    <text evidence="4">IF-3 binds to the 30S ribosomal subunit and shifts the equilibrium between 70S ribosomes and their 50S and 30S subunits in favor of the free subunits, thus enhancing the availability of 30S subunits on which protein synthesis initiation begins.</text>
</comment>
<evidence type="ECO:0000313" key="9">
    <source>
        <dbReference type="EMBL" id="MBD7951980.1"/>
    </source>
</evidence>
<evidence type="ECO:0000256" key="3">
    <source>
        <dbReference type="ARBA" id="ARBA00022917"/>
    </source>
</evidence>
<comment type="subcellular location">
    <subcellularLocation>
        <location evidence="4">Cytoplasm</location>
    </subcellularLocation>
</comment>
<keyword evidence="3 4" id="KW-0648">Protein biosynthesis</keyword>
<comment type="similarity">
    <text evidence="1 4">Belongs to the IF-3 family.</text>
</comment>
<keyword evidence="2 4" id="KW-0396">Initiation factor</keyword>
<keyword evidence="4" id="KW-0963">Cytoplasm</keyword>
<evidence type="ECO:0000256" key="2">
    <source>
        <dbReference type="ARBA" id="ARBA00022540"/>
    </source>
</evidence>
<feature type="domain" description="Translation initiation factor 3 C-terminal" evidence="7">
    <location>
        <begin position="83"/>
        <end position="166"/>
    </location>
</feature>
<dbReference type="PANTHER" id="PTHR10938:SF0">
    <property type="entry name" value="TRANSLATION INITIATION FACTOR IF-3, MITOCHONDRIAL"/>
    <property type="match status" value="1"/>
</dbReference>
<name>A0ABR8RVZ9_9CELL</name>
<evidence type="ECO:0000256" key="4">
    <source>
        <dbReference type="HAMAP-Rule" id="MF_00080"/>
    </source>
</evidence>
<dbReference type="InterPro" id="IPR019815">
    <property type="entry name" value="Translation_initiation_fac_3_C"/>
</dbReference>
<feature type="region of interest" description="Disordered" evidence="6">
    <location>
        <begin position="169"/>
        <end position="209"/>
    </location>
</feature>
<evidence type="ECO:0000256" key="5">
    <source>
        <dbReference type="NCBIfam" id="TIGR00168"/>
    </source>
</evidence>
<dbReference type="Gene3D" id="3.30.110.10">
    <property type="entry name" value="Translation initiation factor 3 (IF-3), C-terminal domain"/>
    <property type="match status" value="1"/>
</dbReference>
<feature type="compositionally biased region" description="Low complexity" evidence="6">
    <location>
        <begin position="227"/>
        <end position="238"/>
    </location>
</feature>
<accession>A0ABR8RVZ9</accession>
<dbReference type="InterPro" id="IPR036787">
    <property type="entry name" value="T_IF-3_N_sf"/>
</dbReference>
<dbReference type="InterPro" id="IPR001288">
    <property type="entry name" value="Translation_initiation_fac_3"/>
</dbReference>
<sequence length="324" mass="33974">MSEPRINDRIRVPEVRLVGPGGEQVGVVRIEVALSLAQDADLDLVEVAPDARPPVCKLMDYGKFKYESDMKAREARRNQANTVLKEIRFRLKIDPHDYGTKKGHVERFLAAGDKVKVMIMFRGREQSRPEMGVRLLQRLADDVAELGFIESMPKQDGRNMVMVLGPVKKKAEAKSEQRKRAQEAEPRPTKSAAKSAPVEVSEEPADGGDVPFEVQVAEAAELVASAEAAAAAKAAAAPEPAPAPAAAPAAAPKAAAPKAAPRASAPKAAPKAAAPAAPAATPKPATAPKPVAVPKPAALPKPPAPRPAAPKPSAAKPKPGGKPS</sequence>
<proteinExistence type="inferred from homology"/>
<evidence type="ECO:0000259" key="7">
    <source>
        <dbReference type="Pfam" id="PF00707"/>
    </source>
</evidence>
<dbReference type="EMBL" id="JACSQQ010000035">
    <property type="protein sequence ID" value="MBD7951980.1"/>
    <property type="molecule type" value="Genomic_DNA"/>
</dbReference>
<comment type="caution">
    <text evidence="9">The sequence shown here is derived from an EMBL/GenBank/DDBJ whole genome shotgun (WGS) entry which is preliminary data.</text>
</comment>
<feature type="domain" description="Translation initiation factor 3 N-terminal" evidence="8">
    <location>
        <begin position="6"/>
        <end position="75"/>
    </location>
</feature>
<evidence type="ECO:0000313" key="10">
    <source>
        <dbReference type="Proteomes" id="UP000641803"/>
    </source>
</evidence>
<feature type="compositionally biased region" description="Pro residues" evidence="6">
    <location>
        <begin position="285"/>
        <end position="310"/>
    </location>
</feature>
<dbReference type="SUPFAM" id="SSF54364">
    <property type="entry name" value="Translation initiation factor IF3, N-terminal domain"/>
    <property type="match status" value="1"/>
</dbReference>
<dbReference type="HAMAP" id="MF_00080">
    <property type="entry name" value="IF_3"/>
    <property type="match status" value="1"/>
</dbReference>
<dbReference type="InterPro" id="IPR036788">
    <property type="entry name" value="T_IF-3_C_sf"/>
</dbReference>
<keyword evidence="10" id="KW-1185">Reference proteome</keyword>
<comment type="subunit">
    <text evidence="4">Monomer.</text>
</comment>
<dbReference type="RefSeq" id="WP_191797386.1">
    <property type="nucleotide sequence ID" value="NZ_JACSQQ010000035.1"/>
</dbReference>
<evidence type="ECO:0000259" key="8">
    <source>
        <dbReference type="Pfam" id="PF05198"/>
    </source>
</evidence>
<dbReference type="SUPFAM" id="SSF55200">
    <property type="entry name" value="Translation initiation factor IF3, C-terminal domain"/>
    <property type="match status" value="1"/>
</dbReference>
<dbReference type="GO" id="GO:0003743">
    <property type="term" value="F:translation initiation factor activity"/>
    <property type="evidence" value="ECO:0007669"/>
    <property type="project" value="UniProtKB-KW"/>
</dbReference>
<feature type="compositionally biased region" description="Basic and acidic residues" evidence="6">
    <location>
        <begin position="169"/>
        <end position="188"/>
    </location>
</feature>
<dbReference type="Gene3D" id="3.10.20.80">
    <property type="entry name" value="Translation initiation factor 3 (IF-3), N-terminal domain"/>
    <property type="match status" value="1"/>
</dbReference>
<evidence type="ECO:0000256" key="6">
    <source>
        <dbReference type="SAM" id="MobiDB-lite"/>
    </source>
</evidence>
<dbReference type="InterPro" id="IPR019814">
    <property type="entry name" value="Translation_initiation_fac_3_N"/>
</dbReference>
<feature type="compositionally biased region" description="Low complexity" evidence="6">
    <location>
        <begin position="246"/>
        <end position="284"/>
    </location>
</feature>
<feature type="region of interest" description="Disordered" evidence="6">
    <location>
        <begin position="227"/>
        <end position="324"/>
    </location>
</feature>
<dbReference type="PANTHER" id="PTHR10938">
    <property type="entry name" value="TRANSLATION INITIATION FACTOR IF-3"/>
    <property type="match status" value="1"/>
</dbReference>
<dbReference type="Pfam" id="PF05198">
    <property type="entry name" value="IF3_N"/>
    <property type="match status" value="1"/>
</dbReference>
<protein>
    <recommendedName>
        <fullName evidence="4 5">Translation initiation factor IF-3</fullName>
    </recommendedName>
</protein>
<gene>
    <name evidence="4" type="primary">infC</name>
    <name evidence="9" type="ORF">H9652_16375</name>
</gene>
<evidence type="ECO:0000256" key="1">
    <source>
        <dbReference type="ARBA" id="ARBA00005439"/>
    </source>
</evidence>
<dbReference type="Pfam" id="PF00707">
    <property type="entry name" value="IF3_C"/>
    <property type="match status" value="1"/>
</dbReference>
<organism evidence="9 10">
    <name type="scientific">Oerskovia rustica</name>
    <dbReference type="NCBI Taxonomy" id="2762237"/>
    <lineage>
        <taxon>Bacteria</taxon>
        <taxon>Bacillati</taxon>
        <taxon>Actinomycetota</taxon>
        <taxon>Actinomycetes</taxon>
        <taxon>Micrococcales</taxon>
        <taxon>Cellulomonadaceae</taxon>
        <taxon>Oerskovia</taxon>
    </lineage>
</organism>
<reference evidence="9 10" key="1">
    <citation type="submission" date="2020-08" db="EMBL/GenBank/DDBJ databases">
        <title>A Genomic Blueprint of the Chicken Gut Microbiome.</title>
        <authorList>
            <person name="Gilroy R."/>
            <person name="Ravi A."/>
            <person name="Getino M."/>
            <person name="Pursley I."/>
            <person name="Horton D.L."/>
            <person name="Alikhan N.-F."/>
            <person name="Baker D."/>
            <person name="Gharbi K."/>
            <person name="Hall N."/>
            <person name="Watson M."/>
            <person name="Adriaenssens E.M."/>
            <person name="Foster-Nyarko E."/>
            <person name="Jarju S."/>
            <person name="Secka A."/>
            <person name="Antonio M."/>
            <person name="Oren A."/>
            <person name="Chaudhuri R."/>
            <person name="La Ragione R.M."/>
            <person name="Hildebrand F."/>
            <person name="Pallen M.J."/>
        </authorList>
    </citation>
    <scope>NUCLEOTIDE SEQUENCE [LARGE SCALE GENOMIC DNA]</scope>
    <source>
        <strain evidence="9 10">Sa4CUA1</strain>
    </source>
</reference>